<dbReference type="EMBL" id="FVZE01000002">
    <property type="protein sequence ID" value="SLJ95573.1"/>
    <property type="molecule type" value="Genomic_DNA"/>
</dbReference>
<name>A0A1U6HII0_9SPHN</name>
<evidence type="ECO:0000256" key="1">
    <source>
        <dbReference type="SAM" id="MobiDB-lite"/>
    </source>
</evidence>
<organism evidence="3 4">
    <name type="scientific">Novosphingobium mathurense</name>
    <dbReference type="NCBI Taxonomy" id="428990"/>
    <lineage>
        <taxon>Bacteria</taxon>
        <taxon>Pseudomonadati</taxon>
        <taxon>Pseudomonadota</taxon>
        <taxon>Alphaproteobacteria</taxon>
        <taxon>Sphingomonadales</taxon>
        <taxon>Sphingomonadaceae</taxon>
        <taxon>Novosphingobium</taxon>
    </lineage>
</organism>
<dbReference type="PROSITE" id="PS51257">
    <property type="entry name" value="PROKAR_LIPOPROTEIN"/>
    <property type="match status" value="1"/>
</dbReference>
<evidence type="ECO:0000313" key="4">
    <source>
        <dbReference type="Proteomes" id="UP000190989"/>
    </source>
</evidence>
<proteinExistence type="predicted"/>
<dbReference type="AlphaFoldDB" id="A0A1U6HII0"/>
<evidence type="ECO:0000256" key="2">
    <source>
        <dbReference type="SAM" id="SignalP"/>
    </source>
</evidence>
<dbReference type="RefSeq" id="WP_079730119.1">
    <property type="nucleotide sequence ID" value="NZ_FVZE01000002.1"/>
</dbReference>
<sequence>MTRVFAIAGAVFAVLALAGCGSNEEAPKNPQEQASAAQAQAAKLEPPQPGQYRQTVEFTKFEMPGMSDEHAGQMKQMMANIPPRTYCLTQAEADKGYKDMLDSLPGDSQCSYSQFEVSGGTLNARMECKDNSGATAKATMVGTVSPQGSDVKLDMEQSLPGMGDRMAKMAMHMTTTRLGDCVS</sequence>
<dbReference type="STRING" id="428990.SAMN06295987_102496"/>
<feature type="region of interest" description="Disordered" evidence="1">
    <location>
        <begin position="23"/>
        <end position="51"/>
    </location>
</feature>
<gene>
    <name evidence="3" type="ORF">SAMN06295987_102496</name>
</gene>
<keyword evidence="2" id="KW-0732">Signal</keyword>
<feature type="chain" id="PRO_5011984574" description="DUF3617 domain-containing protein" evidence="2">
    <location>
        <begin position="19"/>
        <end position="183"/>
    </location>
</feature>
<evidence type="ECO:0008006" key="5">
    <source>
        <dbReference type="Google" id="ProtNLM"/>
    </source>
</evidence>
<feature type="signal peptide" evidence="2">
    <location>
        <begin position="1"/>
        <end position="18"/>
    </location>
</feature>
<keyword evidence="4" id="KW-1185">Reference proteome</keyword>
<accession>A0A1U6HII0</accession>
<protein>
    <recommendedName>
        <fullName evidence="5">DUF3617 domain-containing protein</fullName>
    </recommendedName>
</protein>
<evidence type="ECO:0000313" key="3">
    <source>
        <dbReference type="EMBL" id="SLJ95573.1"/>
    </source>
</evidence>
<feature type="compositionally biased region" description="Low complexity" evidence="1">
    <location>
        <begin position="30"/>
        <end position="45"/>
    </location>
</feature>
<dbReference type="InterPro" id="IPR022061">
    <property type="entry name" value="DUF3617"/>
</dbReference>
<dbReference type="Proteomes" id="UP000190989">
    <property type="component" value="Unassembled WGS sequence"/>
</dbReference>
<dbReference type="Pfam" id="PF12276">
    <property type="entry name" value="DUF3617"/>
    <property type="match status" value="1"/>
</dbReference>
<reference evidence="4" key="1">
    <citation type="submission" date="2017-02" db="EMBL/GenBank/DDBJ databases">
        <authorList>
            <person name="Varghese N."/>
            <person name="Submissions S."/>
        </authorList>
    </citation>
    <scope>NUCLEOTIDE SEQUENCE [LARGE SCALE GENOMIC DNA]</scope>
    <source>
        <strain evidence="4">SM117</strain>
    </source>
</reference>